<dbReference type="PROSITE" id="PS50195">
    <property type="entry name" value="PX"/>
    <property type="match status" value="1"/>
</dbReference>
<dbReference type="CDD" id="cd22062">
    <property type="entry name" value="WH2_DdVASP-like"/>
    <property type="match status" value="1"/>
</dbReference>
<evidence type="ECO:0000259" key="7">
    <source>
        <dbReference type="PROSITE" id="PS51082"/>
    </source>
</evidence>
<comment type="subcellular location">
    <subcellularLocation>
        <location evidence="1">Cytoplasm</location>
    </subcellularLocation>
</comment>
<organism evidence="8 9">
    <name type="scientific">Microtus ochrogaster</name>
    <name type="common">Prairie vole</name>
    <dbReference type="NCBI Taxonomy" id="79684"/>
    <lineage>
        <taxon>Eukaryota</taxon>
        <taxon>Metazoa</taxon>
        <taxon>Chordata</taxon>
        <taxon>Craniata</taxon>
        <taxon>Vertebrata</taxon>
        <taxon>Euteleostomi</taxon>
        <taxon>Mammalia</taxon>
        <taxon>Eutheria</taxon>
        <taxon>Euarchontoglires</taxon>
        <taxon>Glires</taxon>
        <taxon>Rodentia</taxon>
        <taxon>Myomorpha</taxon>
        <taxon>Muroidea</taxon>
        <taxon>Cricetidae</taxon>
        <taxon>Arvicolinae</taxon>
        <taxon>Microtus</taxon>
    </lineage>
</organism>
<dbReference type="InterPro" id="IPR011009">
    <property type="entry name" value="Kinase-like_dom_sf"/>
</dbReference>
<dbReference type="Pfam" id="PF00787">
    <property type="entry name" value="PX"/>
    <property type="match status" value="1"/>
</dbReference>
<dbReference type="SUPFAM" id="SSF160350">
    <property type="entry name" value="Rnp2-like"/>
    <property type="match status" value="1"/>
</dbReference>
<dbReference type="InterPro" id="IPR051837">
    <property type="entry name" value="SortingNexin/PXDomain-PKLike"/>
</dbReference>
<keyword evidence="4" id="KW-0819">tRNA processing</keyword>
<feature type="domain" description="WH2" evidence="7">
    <location>
        <begin position="548"/>
        <end position="567"/>
    </location>
</feature>
<dbReference type="InterPro" id="IPR003124">
    <property type="entry name" value="WH2_dom"/>
</dbReference>
<dbReference type="InterPro" id="IPR001683">
    <property type="entry name" value="PX_dom"/>
</dbReference>
<dbReference type="InterPro" id="IPR036871">
    <property type="entry name" value="PX_dom_sf"/>
</dbReference>
<feature type="domain" description="PX" evidence="6">
    <location>
        <begin position="1"/>
        <end position="180"/>
    </location>
</feature>
<evidence type="ECO:0000256" key="1">
    <source>
        <dbReference type="ARBA" id="ARBA00004496"/>
    </source>
</evidence>
<dbReference type="Gene3D" id="3.30.1520.10">
    <property type="entry name" value="Phox-like domain"/>
    <property type="match status" value="1"/>
</dbReference>
<evidence type="ECO:0000313" key="9">
    <source>
        <dbReference type="Proteomes" id="UP000710432"/>
    </source>
</evidence>
<dbReference type="GO" id="GO:0006622">
    <property type="term" value="P:protein targeting to lysosome"/>
    <property type="evidence" value="ECO:0007669"/>
    <property type="project" value="TreeGrafter"/>
</dbReference>
<dbReference type="GO" id="GO:0030677">
    <property type="term" value="C:ribonuclease P complex"/>
    <property type="evidence" value="ECO:0007669"/>
    <property type="project" value="InterPro"/>
</dbReference>
<dbReference type="SUPFAM" id="SSF64268">
    <property type="entry name" value="PX domain"/>
    <property type="match status" value="1"/>
</dbReference>
<dbReference type="PANTHER" id="PTHR22999">
    <property type="entry name" value="PX SERINE/THREONINE KINASE PXK"/>
    <property type="match status" value="1"/>
</dbReference>
<dbReference type="Pfam" id="PF02205">
    <property type="entry name" value="WH2"/>
    <property type="match status" value="1"/>
</dbReference>
<dbReference type="GO" id="GO:0003779">
    <property type="term" value="F:actin binding"/>
    <property type="evidence" value="ECO:0007669"/>
    <property type="project" value="InterPro"/>
</dbReference>
<dbReference type="GO" id="GO:0016301">
    <property type="term" value="F:kinase activity"/>
    <property type="evidence" value="ECO:0007669"/>
    <property type="project" value="UniProtKB-KW"/>
</dbReference>
<sequence length="578" mass="65453">MPATAYERVVYKNPSEYHYMKVCLEFQEHGVELNAAQFKQLLVSALKDLFGEVGAALPVDVLTYEENTLSAILRVCSSGLTKLWSSLTLIGAYKNKKCAFRVIQEYIIRVQRGISTENSWQIAGLSLPLPPKKLIGNMDREFIAERQRGLQNYLNVIMANHVLSNCELLKKFLDPNNYSANYTEIALQQVSMFFRSEPKWEVVEPLKDIGWRIRKKYFLMKIKNQPKERLVLSWADLGPDKYLTDKDFQCIIKLLPSCVHPYIYRVTFATANESSALLIRTFNEKGTLKDLIYKVLKFLHDKGFPYGHLHAANVMMDGNTCRLLDLENSLLGLPSFYRSYFTQFRKINTLESIDVHCFGHLLYEMTYGRPPDSVPVDSFPPAPSMAVVAVLESTLSCEACKNGMPTVSRLLQMPLFSDVLLTTSEKPQFKIPTKLKEALRIAKECIEKRLIEEQKQIHQHRRLTRAQSHHGSEEERKRRKILARKKSKRSAVENSEEQPVKHNSNNSGLSSALPPPPPPPPPPPAAPSTTSGTEMPVPLLPQDVNGVNRGALLSSIQNFQKGTLRKAKTCDHSAPKIG</sequence>
<dbReference type="GO" id="GO:0045022">
    <property type="term" value="P:early endosome to late endosome transport"/>
    <property type="evidence" value="ECO:0007669"/>
    <property type="project" value="TreeGrafter"/>
</dbReference>
<dbReference type="GO" id="GO:0008333">
    <property type="term" value="P:endosome to lysosome transport"/>
    <property type="evidence" value="ECO:0007669"/>
    <property type="project" value="TreeGrafter"/>
</dbReference>
<reference evidence="8" key="1">
    <citation type="submission" date="2020-03" db="EMBL/GenBank/DDBJ databases">
        <title>Studies in the Genomics of Life Span.</title>
        <authorList>
            <person name="Glass D."/>
        </authorList>
    </citation>
    <scope>NUCLEOTIDE SEQUENCE</scope>
    <source>
        <strain evidence="8">LTLLF</strain>
        <tissue evidence="8">Muscle</tissue>
    </source>
</reference>
<dbReference type="InterPro" id="IPR038085">
    <property type="entry name" value="Rnp2-like_sf"/>
</dbReference>
<feature type="compositionally biased region" description="Polar residues" evidence="5">
    <location>
        <begin position="501"/>
        <end position="510"/>
    </location>
</feature>
<comment type="similarity">
    <text evidence="2">Belongs to the eukaryotic/archaeal RNase P protein component 2 family.</text>
</comment>
<comment type="caution">
    <text evidence="8">The sequence shown here is derived from an EMBL/GenBank/DDBJ whole genome shotgun (WGS) entry which is preliminary data.</text>
</comment>
<protein>
    <submittedName>
        <fullName evidence="8">PX domain-containing protein kinase-like protein</fullName>
    </submittedName>
</protein>
<feature type="region of interest" description="Disordered" evidence="5">
    <location>
        <begin position="457"/>
        <end position="545"/>
    </location>
</feature>
<dbReference type="GO" id="GO:0035091">
    <property type="term" value="F:phosphatidylinositol binding"/>
    <property type="evidence" value="ECO:0007669"/>
    <property type="project" value="InterPro"/>
</dbReference>
<dbReference type="InterPro" id="IPR002759">
    <property type="entry name" value="Pop5/Rpp14/Rnp2-like"/>
</dbReference>
<evidence type="ECO:0000256" key="2">
    <source>
        <dbReference type="ARBA" id="ARBA00010800"/>
    </source>
</evidence>
<feature type="compositionally biased region" description="Pro residues" evidence="5">
    <location>
        <begin position="513"/>
        <end position="526"/>
    </location>
</feature>
<feature type="compositionally biased region" description="Basic residues" evidence="5">
    <location>
        <begin position="477"/>
        <end position="489"/>
    </location>
</feature>
<dbReference type="GO" id="GO:0043271">
    <property type="term" value="P:negative regulation of monoatomic ion transport"/>
    <property type="evidence" value="ECO:0007669"/>
    <property type="project" value="TreeGrafter"/>
</dbReference>
<feature type="compositionally biased region" description="Basic residues" evidence="5">
    <location>
        <begin position="457"/>
        <end position="468"/>
    </location>
</feature>
<dbReference type="PANTHER" id="PTHR22999:SF40">
    <property type="entry name" value="PX DOMAIN-CONTAINING PROTEIN KINASE-LIKE PROTEIN"/>
    <property type="match status" value="1"/>
</dbReference>
<dbReference type="GO" id="GO:0001682">
    <property type="term" value="P:tRNA 5'-leader removal"/>
    <property type="evidence" value="ECO:0007669"/>
    <property type="project" value="InterPro"/>
</dbReference>
<keyword evidence="3" id="KW-0963">Cytoplasm</keyword>
<proteinExistence type="inferred from homology"/>
<dbReference type="AlphaFoldDB" id="A0A8J6G0G7"/>
<name>A0A8J6G0G7_MICOH</name>
<evidence type="ECO:0000313" key="8">
    <source>
        <dbReference type="EMBL" id="KAH0502814.1"/>
    </source>
</evidence>
<dbReference type="Gene3D" id="1.10.510.10">
    <property type="entry name" value="Transferase(Phosphotransferase) domain 1"/>
    <property type="match status" value="1"/>
</dbReference>
<evidence type="ECO:0000256" key="3">
    <source>
        <dbReference type="ARBA" id="ARBA00022490"/>
    </source>
</evidence>
<evidence type="ECO:0000259" key="6">
    <source>
        <dbReference type="PROSITE" id="PS50195"/>
    </source>
</evidence>
<dbReference type="GO" id="GO:0005769">
    <property type="term" value="C:early endosome"/>
    <property type="evidence" value="ECO:0007669"/>
    <property type="project" value="TreeGrafter"/>
</dbReference>
<gene>
    <name evidence="8" type="ORF">LTLLF_190705</name>
</gene>
<dbReference type="EMBL" id="JAATJU010025713">
    <property type="protein sequence ID" value="KAH0502814.1"/>
    <property type="molecule type" value="Genomic_DNA"/>
</dbReference>
<dbReference type="SUPFAM" id="SSF56112">
    <property type="entry name" value="Protein kinase-like (PK-like)"/>
    <property type="match status" value="1"/>
</dbReference>
<evidence type="ECO:0000256" key="5">
    <source>
        <dbReference type="SAM" id="MobiDB-lite"/>
    </source>
</evidence>
<dbReference type="Pfam" id="PF01900">
    <property type="entry name" value="RNase_P_Rpp14"/>
    <property type="match status" value="1"/>
</dbReference>
<dbReference type="Gene3D" id="3.30.70.3250">
    <property type="entry name" value="Ribonuclease P, Pop5 subunit"/>
    <property type="match status" value="1"/>
</dbReference>
<keyword evidence="8" id="KW-0808">Transferase</keyword>
<dbReference type="GO" id="GO:0005886">
    <property type="term" value="C:plasma membrane"/>
    <property type="evidence" value="ECO:0007669"/>
    <property type="project" value="TreeGrafter"/>
</dbReference>
<evidence type="ECO:0000256" key="4">
    <source>
        <dbReference type="ARBA" id="ARBA00022694"/>
    </source>
</evidence>
<dbReference type="Proteomes" id="UP000710432">
    <property type="component" value="Unassembled WGS sequence"/>
</dbReference>
<dbReference type="GO" id="GO:0005770">
    <property type="term" value="C:late endosome"/>
    <property type="evidence" value="ECO:0007669"/>
    <property type="project" value="TreeGrafter"/>
</dbReference>
<dbReference type="PROSITE" id="PS51082">
    <property type="entry name" value="WH2"/>
    <property type="match status" value="1"/>
</dbReference>
<keyword evidence="8" id="KW-0418">Kinase</keyword>
<accession>A0A8J6G0G7</accession>